<evidence type="ECO:0000256" key="4">
    <source>
        <dbReference type="ARBA" id="ARBA00022989"/>
    </source>
</evidence>
<evidence type="ECO:0000313" key="8">
    <source>
        <dbReference type="EMBL" id="OLP95016.1"/>
    </source>
</evidence>
<organism evidence="8 9">
    <name type="scientific">Symbiodinium microadriaticum</name>
    <name type="common">Dinoflagellate</name>
    <name type="synonym">Zooxanthella microadriatica</name>
    <dbReference type="NCBI Taxonomy" id="2951"/>
    <lineage>
        <taxon>Eukaryota</taxon>
        <taxon>Sar</taxon>
        <taxon>Alveolata</taxon>
        <taxon>Dinophyceae</taxon>
        <taxon>Suessiales</taxon>
        <taxon>Symbiodiniaceae</taxon>
        <taxon>Symbiodinium</taxon>
    </lineage>
</organism>
<evidence type="ECO:0000256" key="3">
    <source>
        <dbReference type="ARBA" id="ARBA00022737"/>
    </source>
</evidence>
<evidence type="ECO:0008006" key="10">
    <source>
        <dbReference type="Google" id="ProtNLM"/>
    </source>
</evidence>
<keyword evidence="2 7" id="KW-0812">Transmembrane</keyword>
<evidence type="ECO:0000313" key="9">
    <source>
        <dbReference type="Proteomes" id="UP000186817"/>
    </source>
</evidence>
<keyword evidence="5 7" id="KW-0472">Membrane</keyword>
<evidence type="ECO:0000256" key="1">
    <source>
        <dbReference type="ARBA" id="ARBA00004370"/>
    </source>
</evidence>
<sequence length="1648" mass="186563">MLQEAAPADRWTAKLLAYPCFDHGFRQAVLSTRLANLQFVLAVEAESPGQFAAQVFDWTASSAKEAHELLASRTPMLEQFWTFARAAEALFTDSLGYQMGFARCSKIPRERPATSIAQFQRDLAIRALAAPVLAPASKKKPGAQADNSTNTPLLNTENAEKQPWAKRLRAIAERAGEGSTSAAGFHLWCSLDHGESYSPFREVRALGTAVGIDFYPLSDDKILKYAIDLDSRECGPTVLPSLRMAIRWVAFRINLELPSIDTQALKALEKNVFTQRGKPLKEAIPFEIPLVIAMEKFVCSDIHPKPARIFMWWVLCMIFASLRFDDVIHVKPHELEVKSEGLFGVSWQTKTERKRRGTKFVVPDVAFSNCSWFKDGLEMFEMEFPLVERDFWIPELDSKSSWRPTPPEYARSLQWLHHLVFVAGKGDEVAQPILSIITNLSWHSARVTMLDQAVHFDRTAQEIGVQANWKNPGPLVLKYTRSRSSLPAKMIKELVQEISREFTPECAQEDDEIDDHEDRDVTLTEFFVKTPEKGSSYDYKFHVCSSDSVEEIACKRAITPEFVHIGSVLPDPKLLCKFCARARPDVALAFKVVLLSEFAQTASSSDHGRPAIGRSPRDRPVGGLGGREDLFEFEKVCARRLGKADWMLGQPHFREECFDWRVAPALHCDLDDKMQRPTEPARNWLSDKKLESLARKTLKQAFRHNLTGTEGTVHPIDATPCIDLQKTARSQMFRSVSHLHVPEDLRPSPKEDPALKENLHTFVRKVGHRISDKKLDRSSRVLARLRVGVPQHLKKRVKEEHAELTDLDGKTLRFTLELTDNVTVKKDGKKIADVPPGQKVRYDAKAGQTTGVLKLPGKDITVRVSGEDDIRQVLGLFRTLNDAAGPDKKPKQGGHVDGHEQDSGAFLLVKFKAPGVVYWAPPEEQTIWEEPGALLFLVKVDATGEIVPVRVPSFDLRFEHETAWYPVKTLAPDNGFSKEMLNKAKPHKAKELHTEPVSNRLNPVDKKEVDDHAEPDGHSVPVFVSKNAFCCRIKQRPGLQHFDRLRTKNWFKTSLCKVFPEVENIFLAESSDYSQAHAARHFFLDRCLNIRKPMVRSEDLAETCILKGHVEVTKVEESKAQDDSDTGRWLLPVRRLWVQTDIVVRVCILTVRGLTLEQGLKLTDDSSVYAVAKVNGMSDHLQRKSHARMVLEDGSGCDFYASVEIQTSVPGVGTLQIEVKADVGTYTRQEVTLGRAVIDIEDRWLALQARDMREVTNKKWIDQNLSPSEPVLPDERKGTKARPTAGPGGKESSRDSDKIQPALAPSQLEPIETTDLFSTKKHQENRRVGSLRCWVDMGSLQRPPPQVDFRHVPQAEYEIRMLVKNVTNITQFKDFGERNDVRVVAYVKMKSQGQEPVSLKLQTDVHKYARYTASFNWQWAFRVTAPLQYCYIILSLVDEDSLTEADLMYAPKELPLEYLVMYAHEKKSEGEDLPGPVRKQVIFDAESGQRALELEPPPMFHPKCAPCERCFKRCCDRLRACCRSILRCCSCFCCCCIRREKRQVTPAYLNLQVEIVSAEEAALHEIPKDCQVSPPEDRMGTFQAVTNPLGFIYNYLGPTNYFFIRRTMIIIIFFLSVLVILACVYLILQIVLPGLEIYDRIQQTPNAN</sequence>
<evidence type="ECO:0000256" key="7">
    <source>
        <dbReference type="SAM" id="Phobius"/>
    </source>
</evidence>
<dbReference type="PANTHER" id="PTHR12546:SF33">
    <property type="entry name" value="SPERM VESICLE FUSION PROTEIN FER-1"/>
    <property type="match status" value="1"/>
</dbReference>
<evidence type="ECO:0000256" key="5">
    <source>
        <dbReference type="ARBA" id="ARBA00023136"/>
    </source>
</evidence>
<dbReference type="PANTHER" id="PTHR12546">
    <property type="entry name" value="FER-1-LIKE"/>
    <property type="match status" value="1"/>
</dbReference>
<feature type="compositionally biased region" description="Polar residues" evidence="6">
    <location>
        <begin position="145"/>
        <end position="157"/>
    </location>
</feature>
<proteinExistence type="predicted"/>
<protein>
    <recommendedName>
        <fullName evidence="10">C2 domain-containing protein</fullName>
    </recommendedName>
</protein>
<dbReference type="Proteomes" id="UP000186817">
    <property type="component" value="Unassembled WGS sequence"/>
</dbReference>
<feature type="region of interest" description="Disordered" evidence="6">
    <location>
        <begin position="604"/>
        <end position="623"/>
    </location>
</feature>
<reference evidence="8 9" key="1">
    <citation type="submission" date="2016-02" db="EMBL/GenBank/DDBJ databases">
        <title>Genome analysis of coral dinoflagellate symbionts highlights evolutionary adaptations to a symbiotic lifestyle.</title>
        <authorList>
            <person name="Aranda M."/>
            <person name="Li Y."/>
            <person name="Liew Y.J."/>
            <person name="Baumgarten S."/>
            <person name="Simakov O."/>
            <person name="Wilson M."/>
            <person name="Piel J."/>
            <person name="Ashoor H."/>
            <person name="Bougouffa S."/>
            <person name="Bajic V.B."/>
            <person name="Ryu T."/>
            <person name="Ravasi T."/>
            <person name="Bayer T."/>
            <person name="Micklem G."/>
            <person name="Kim H."/>
            <person name="Bhak J."/>
            <person name="Lajeunesse T.C."/>
            <person name="Voolstra C.R."/>
        </authorList>
    </citation>
    <scope>NUCLEOTIDE SEQUENCE [LARGE SCALE GENOMIC DNA]</scope>
    <source>
        <strain evidence="8 9">CCMP2467</strain>
    </source>
</reference>
<keyword evidence="4 7" id="KW-1133">Transmembrane helix</keyword>
<gene>
    <name evidence="8" type="ORF">AK812_SmicGene22906</name>
</gene>
<evidence type="ECO:0000256" key="6">
    <source>
        <dbReference type="SAM" id="MobiDB-lite"/>
    </source>
</evidence>
<accession>A0A1Q9DIM9</accession>
<keyword evidence="9" id="KW-1185">Reference proteome</keyword>
<dbReference type="EMBL" id="LSRX01000519">
    <property type="protein sequence ID" value="OLP95016.1"/>
    <property type="molecule type" value="Genomic_DNA"/>
</dbReference>
<feature type="transmembrane region" description="Helical" evidence="7">
    <location>
        <begin position="1608"/>
        <end position="1632"/>
    </location>
</feature>
<feature type="region of interest" description="Disordered" evidence="6">
    <location>
        <begin position="136"/>
        <end position="159"/>
    </location>
</feature>
<comment type="subcellular location">
    <subcellularLocation>
        <location evidence="1">Membrane</location>
    </subcellularLocation>
</comment>
<keyword evidence="3" id="KW-0677">Repeat</keyword>
<dbReference type="OrthoDB" id="440140at2759"/>
<dbReference type="GO" id="GO:0016020">
    <property type="term" value="C:membrane"/>
    <property type="evidence" value="ECO:0007669"/>
    <property type="project" value="UniProtKB-SubCell"/>
</dbReference>
<feature type="region of interest" description="Disordered" evidence="6">
    <location>
        <begin position="1264"/>
        <end position="1305"/>
    </location>
</feature>
<dbReference type="GO" id="GO:0007009">
    <property type="term" value="P:plasma membrane organization"/>
    <property type="evidence" value="ECO:0007669"/>
    <property type="project" value="TreeGrafter"/>
</dbReference>
<name>A0A1Q9DIM9_SYMMI</name>
<evidence type="ECO:0000256" key="2">
    <source>
        <dbReference type="ARBA" id="ARBA00022692"/>
    </source>
</evidence>
<dbReference type="InterPro" id="IPR037721">
    <property type="entry name" value="Ferlin"/>
</dbReference>
<comment type="caution">
    <text evidence="8">The sequence shown here is derived from an EMBL/GenBank/DDBJ whole genome shotgun (WGS) entry which is preliminary data.</text>
</comment>